<dbReference type="AlphaFoldDB" id="A0A8J4YC19"/>
<feature type="compositionally biased region" description="Low complexity" evidence="1">
    <location>
        <begin position="33"/>
        <end position="51"/>
    </location>
</feature>
<evidence type="ECO:0000313" key="2">
    <source>
        <dbReference type="EMBL" id="KAG0725213.1"/>
    </source>
</evidence>
<organism evidence="2 3">
    <name type="scientific">Chionoecetes opilio</name>
    <name type="common">Atlantic snow crab</name>
    <name type="synonym">Cancer opilio</name>
    <dbReference type="NCBI Taxonomy" id="41210"/>
    <lineage>
        <taxon>Eukaryota</taxon>
        <taxon>Metazoa</taxon>
        <taxon>Ecdysozoa</taxon>
        <taxon>Arthropoda</taxon>
        <taxon>Crustacea</taxon>
        <taxon>Multicrustacea</taxon>
        <taxon>Malacostraca</taxon>
        <taxon>Eumalacostraca</taxon>
        <taxon>Eucarida</taxon>
        <taxon>Decapoda</taxon>
        <taxon>Pleocyemata</taxon>
        <taxon>Brachyura</taxon>
        <taxon>Eubrachyura</taxon>
        <taxon>Majoidea</taxon>
        <taxon>Majidae</taxon>
        <taxon>Chionoecetes</taxon>
    </lineage>
</organism>
<accession>A0A8J4YC19</accession>
<dbReference type="Proteomes" id="UP000770661">
    <property type="component" value="Unassembled WGS sequence"/>
</dbReference>
<name>A0A8J4YC19_CHIOP</name>
<reference evidence="2" key="1">
    <citation type="submission" date="2020-07" db="EMBL/GenBank/DDBJ databases">
        <title>The High-quality genome of the commercially important snow crab, Chionoecetes opilio.</title>
        <authorList>
            <person name="Jeong J.-H."/>
            <person name="Ryu S."/>
        </authorList>
    </citation>
    <scope>NUCLEOTIDE SEQUENCE</scope>
    <source>
        <strain evidence="2">MADBK_172401_WGS</strain>
        <tissue evidence="2">Digestive gland</tissue>
    </source>
</reference>
<proteinExistence type="predicted"/>
<protein>
    <submittedName>
        <fullName evidence="2">Uncharacterized protein</fullName>
    </submittedName>
</protein>
<evidence type="ECO:0000256" key="1">
    <source>
        <dbReference type="SAM" id="MobiDB-lite"/>
    </source>
</evidence>
<dbReference type="EMBL" id="JACEEZ010005881">
    <property type="protein sequence ID" value="KAG0725213.1"/>
    <property type="molecule type" value="Genomic_DNA"/>
</dbReference>
<feature type="region of interest" description="Disordered" evidence="1">
    <location>
        <begin position="1"/>
        <end position="51"/>
    </location>
</feature>
<evidence type="ECO:0000313" key="3">
    <source>
        <dbReference type="Proteomes" id="UP000770661"/>
    </source>
</evidence>
<dbReference type="OrthoDB" id="6371827at2759"/>
<feature type="region of interest" description="Disordered" evidence="1">
    <location>
        <begin position="312"/>
        <end position="343"/>
    </location>
</feature>
<gene>
    <name evidence="2" type="ORF">GWK47_004764</name>
</gene>
<sequence>MMPPDDDGRQPAAVDMDTTSTVPKRSRSPSPPSEVSSSRWPTLTTLPTPQSSVTTLGEWSVKCWFASDDDPTYMFGRIFPVSPRNDNDEILAGLTVLDGSPSVIVSALRLPTPVRDGESEANMAIRVNFRGPLPDRVSLDNAVYWVRPTPSLSSGAPAASFLAMPQRHAQLPAAQQPLPSLGSANLAPPSPSQAQHASGFAWPAFIKGIAPIALEFFNLLISGSSLRDSLIRCLPGLLTFLMSLTRGNTVADRAAAEAHSLPSPIDMTTDLTDSLTNLQTTCNRHWDNELTDALQYTSLGRIRHDTRHHWWTHSPSRGPGHRSPPDSDWPHPPQRPPTQLGMTADPHCPWCPTSRTHLNNPPAMSSSPLPPHGTPPISIPLLLRRPTLLLLVCSPDPGLASNSNNQAFYTNGQLHRSNC</sequence>
<comment type="caution">
    <text evidence="2">The sequence shown here is derived from an EMBL/GenBank/DDBJ whole genome shotgun (WGS) entry which is preliminary data.</text>
</comment>
<keyword evidence="3" id="KW-1185">Reference proteome</keyword>